<dbReference type="EMBL" id="LKEA01000001">
    <property type="protein sequence ID" value="ROW12626.1"/>
    <property type="molecule type" value="Genomic_DNA"/>
</dbReference>
<dbReference type="AlphaFoldDB" id="A0A423X9T9"/>
<proteinExistence type="predicted"/>
<sequence length="118" mass="13218">MSVIVSVVYVSMMFVLWLVLGLCVDLNVDFVLTWIGLEALICVFHHRLLGPIVIVFFAGNRSGGSVQGVFLFISFEMGGQLVFVNPSTERPSWGCRLGYLVRVWTPYHLDVCYGGTKR</sequence>
<keyword evidence="1" id="KW-1133">Transmembrane helix</keyword>
<keyword evidence="3" id="KW-1185">Reference proteome</keyword>
<feature type="transmembrane region" description="Helical" evidence="1">
    <location>
        <begin position="6"/>
        <end position="24"/>
    </location>
</feature>
<dbReference type="Proteomes" id="UP000283895">
    <property type="component" value="Unassembled WGS sequence"/>
</dbReference>
<accession>A0A423X9T9</accession>
<protein>
    <submittedName>
        <fullName evidence="2">Uncharacterized protein</fullName>
    </submittedName>
</protein>
<evidence type="ECO:0000256" key="1">
    <source>
        <dbReference type="SAM" id="Phobius"/>
    </source>
</evidence>
<organism evidence="2 3">
    <name type="scientific">Cytospora schulzeri</name>
    <dbReference type="NCBI Taxonomy" id="448051"/>
    <lineage>
        <taxon>Eukaryota</taxon>
        <taxon>Fungi</taxon>
        <taxon>Dikarya</taxon>
        <taxon>Ascomycota</taxon>
        <taxon>Pezizomycotina</taxon>
        <taxon>Sordariomycetes</taxon>
        <taxon>Sordariomycetidae</taxon>
        <taxon>Diaporthales</taxon>
        <taxon>Cytosporaceae</taxon>
        <taxon>Cytospora</taxon>
    </lineage>
</organism>
<evidence type="ECO:0000313" key="2">
    <source>
        <dbReference type="EMBL" id="ROW12626.1"/>
    </source>
</evidence>
<keyword evidence="1" id="KW-0472">Membrane</keyword>
<gene>
    <name evidence="2" type="ORF">VMCG_00117</name>
</gene>
<keyword evidence="1" id="KW-0812">Transmembrane</keyword>
<evidence type="ECO:0000313" key="3">
    <source>
        <dbReference type="Proteomes" id="UP000283895"/>
    </source>
</evidence>
<comment type="caution">
    <text evidence="2">The sequence shown here is derived from an EMBL/GenBank/DDBJ whole genome shotgun (WGS) entry which is preliminary data.</text>
</comment>
<reference evidence="2 3" key="1">
    <citation type="submission" date="2015-09" db="EMBL/GenBank/DDBJ databases">
        <title>Host preference determinants of Valsa canker pathogens revealed by comparative genomics.</title>
        <authorList>
            <person name="Yin Z."/>
            <person name="Huang L."/>
        </authorList>
    </citation>
    <scope>NUCLEOTIDE SEQUENCE [LARGE SCALE GENOMIC DNA]</scope>
    <source>
        <strain evidence="2 3">03-1</strain>
    </source>
</reference>
<feature type="transmembrane region" description="Helical" evidence="1">
    <location>
        <begin position="31"/>
        <end position="58"/>
    </location>
</feature>
<name>A0A423X9T9_9PEZI</name>